<proteinExistence type="predicted"/>
<evidence type="ECO:0000256" key="3">
    <source>
        <dbReference type="ARBA" id="ARBA00023186"/>
    </source>
</evidence>
<evidence type="ECO:0000256" key="4">
    <source>
        <dbReference type="SAM" id="SignalP"/>
    </source>
</evidence>
<comment type="caution">
    <text evidence="5">The sequence shown here is derived from an EMBL/GenBank/DDBJ whole genome shotgun (WGS) entry which is preliminary data.</text>
</comment>
<feature type="signal peptide" evidence="4">
    <location>
        <begin position="1"/>
        <end position="22"/>
    </location>
</feature>
<dbReference type="InterPro" id="IPR010486">
    <property type="entry name" value="HNS-dep_expression_A/B"/>
</dbReference>
<dbReference type="EMBL" id="JAWXXV010000001">
    <property type="protein sequence ID" value="MDX5986216.1"/>
    <property type="molecule type" value="Genomic_DNA"/>
</dbReference>
<sequence>MRSSSFFAASILMAALATPACSQSTAKNIQVKNGVVTTDQFVKTRKGGQEISCEDFLDIENKYKPQAISYIIGYNKARNPSVKAIDISAVDTLTPVIVSTCKSHPKGSLHDTVSTVIYKR</sequence>
<dbReference type="InterPro" id="IPR036831">
    <property type="entry name" value="HdeA_sf"/>
</dbReference>
<keyword evidence="1 4" id="KW-0732">Signal</keyword>
<accession>A0ABU4PPZ1</accession>
<dbReference type="Pfam" id="PF06411">
    <property type="entry name" value="HdeA"/>
    <property type="match status" value="1"/>
</dbReference>
<evidence type="ECO:0000256" key="2">
    <source>
        <dbReference type="ARBA" id="ARBA00022764"/>
    </source>
</evidence>
<evidence type="ECO:0000256" key="1">
    <source>
        <dbReference type="ARBA" id="ARBA00022729"/>
    </source>
</evidence>
<dbReference type="Gene3D" id="1.10.890.10">
    <property type="entry name" value="HNS-dependent expression A"/>
    <property type="match status" value="1"/>
</dbReference>
<protein>
    <submittedName>
        <fullName evidence="5">HdeA/HdeB family chaperone</fullName>
    </submittedName>
</protein>
<keyword evidence="6" id="KW-1185">Reference proteome</keyword>
<name>A0ABU4PPZ1_9SPHN</name>
<organism evidence="5 6">
    <name type="scientific">Sphingomonas echinoides</name>
    <dbReference type="NCBI Taxonomy" id="59803"/>
    <lineage>
        <taxon>Bacteria</taxon>
        <taxon>Pseudomonadati</taxon>
        <taxon>Pseudomonadota</taxon>
        <taxon>Alphaproteobacteria</taxon>
        <taxon>Sphingomonadales</taxon>
        <taxon>Sphingomonadaceae</taxon>
        <taxon>Sphingomonas</taxon>
    </lineage>
</organism>
<dbReference type="SUPFAM" id="SSF47752">
    <property type="entry name" value="Protein HNS-dependent expression A, HdeA"/>
    <property type="match status" value="1"/>
</dbReference>
<dbReference type="RefSeq" id="WP_010406557.1">
    <property type="nucleotide sequence ID" value="NZ_JAWXXV010000001.1"/>
</dbReference>
<keyword evidence="3" id="KW-0143">Chaperone</keyword>
<keyword evidence="2" id="KW-0574">Periplasm</keyword>
<feature type="chain" id="PRO_5047415879" evidence="4">
    <location>
        <begin position="23"/>
        <end position="120"/>
    </location>
</feature>
<gene>
    <name evidence="5" type="ORF">SIL82_18310</name>
</gene>
<evidence type="ECO:0000313" key="5">
    <source>
        <dbReference type="EMBL" id="MDX5986216.1"/>
    </source>
</evidence>
<dbReference type="Proteomes" id="UP001279660">
    <property type="component" value="Unassembled WGS sequence"/>
</dbReference>
<reference evidence="5 6" key="1">
    <citation type="submission" date="2023-11" db="EMBL/GenBank/DDBJ databases">
        <title>MicrobeMod: A computational toolkit for identifying prokaryotic methylation and restriction-modification with nanopore sequencing.</title>
        <authorList>
            <person name="Crits-Christoph A."/>
            <person name="Kang S.C."/>
            <person name="Lee H."/>
            <person name="Ostrov N."/>
        </authorList>
    </citation>
    <scope>NUCLEOTIDE SEQUENCE [LARGE SCALE GENOMIC DNA]</scope>
    <source>
        <strain evidence="5 6">ATCC 14820</strain>
    </source>
</reference>
<evidence type="ECO:0000313" key="6">
    <source>
        <dbReference type="Proteomes" id="UP001279660"/>
    </source>
</evidence>
<dbReference type="InterPro" id="IPR038303">
    <property type="entry name" value="HdeA/HdeB_sf"/>
</dbReference>